<evidence type="ECO:0000313" key="2">
    <source>
        <dbReference type="Proteomes" id="UP001500909"/>
    </source>
</evidence>
<reference evidence="1 2" key="1">
    <citation type="journal article" date="2019" name="Int. J. Syst. Evol. Microbiol.">
        <title>The Global Catalogue of Microorganisms (GCM) 10K type strain sequencing project: providing services to taxonomists for standard genome sequencing and annotation.</title>
        <authorList>
            <consortium name="The Broad Institute Genomics Platform"/>
            <consortium name="The Broad Institute Genome Sequencing Center for Infectious Disease"/>
            <person name="Wu L."/>
            <person name="Ma J."/>
        </authorList>
    </citation>
    <scope>NUCLEOTIDE SEQUENCE [LARGE SCALE GENOMIC DNA]</scope>
    <source>
        <strain evidence="1 2">JCM 4805</strain>
    </source>
</reference>
<accession>A0ABN1AM16</accession>
<organism evidence="1 2">
    <name type="scientific">Streptomyces olivaceiscleroticus</name>
    <dbReference type="NCBI Taxonomy" id="68245"/>
    <lineage>
        <taxon>Bacteria</taxon>
        <taxon>Bacillati</taxon>
        <taxon>Actinomycetota</taxon>
        <taxon>Actinomycetes</taxon>
        <taxon>Kitasatosporales</taxon>
        <taxon>Streptomycetaceae</taxon>
        <taxon>Streptomyces</taxon>
    </lineage>
</organism>
<dbReference type="EMBL" id="BAAABY010000034">
    <property type="protein sequence ID" value="GAA0479782.1"/>
    <property type="molecule type" value="Genomic_DNA"/>
</dbReference>
<comment type="caution">
    <text evidence="1">The sequence shown here is derived from an EMBL/GenBank/DDBJ whole genome shotgun (WGS) entry which is preliminary data.</text>
</comment>
<proteinExistence type="predicted"/>
<gene>
    <name evidence="1" type="ORF">GCM10010361_50670</name>
</gene>
<dbReference type="Proteomes" id="UP001500909">
    <property type="component" value="Unassembled WGS sequence"/>
</dbReference>
<sequence length="59" mass="6221">MGSDGARRRVLAKDGAEAFPGSRELCLQACGGMPRGRSAVAARGENTGVIEGWRESTDR</sequence>
<keyword evidence="2" id="KW-1185">Reference proteome</keyword>
<evidence type="ECO:0000313" key="1">
    <source>
        <dbReference type="EMBL" id="GAA0479782.1"/>
    </source>
</evidence>
<name>A0ABN1AM16_9ACTN</name>
<protein>
    <submittedName>
        <fullName evidence="1">Uncharacterized protein</fullName>
    </submittedName>
</protein>